<evidence type="ECO:0000313" key="2">
    <source>
        <dbReference type="Proteomes" id="UP000030748"/>
    </source>
</evidence>
<dbReference type="Proteomes" id="UP000030748">
    <property type="component" value="Unassembled WGS sequence"/>
</dbReference>
<sequence>MSRVAYQAGMRVMQGIKDPASKRDTNIKTLKDSYAYSSSSRQARKLSAAIESTGLKADKLKQAEESLRTVMYLSCWGPN</sequence>
<accession>A0A022QKW0</accession>
<dbReference type="EMBL" id="KI631456">
    <property type="protein sequence ID" value="EYU27888.1"/>
    <property type="molecule type" value="Genomic_DNA"/>
</dbReference>
<proteinExistence type="predicted"/>
<dbReference type="PANTHER" id="PTHR33090">
    <property type="entry name" value="DUF3774 DOMAIN PROTEIN-RELATED"/>
    <property type="match status" value="1"/>
</dbReference>
<keyword evidence="2" id="KW-1185">Reference proteome</keyword>
<reference evidence="1 2" key="1">
    <citation type="journal article" date="2013" name="Proc. Natl. Acad. Sci. U.S.A.">
        <title>Fine-scale variation in meiotic recombination in Mimulus inferred from population shotgun sequencing.</title>
        <authorList>
            <person name="Hellsten U."/>
            <person name="Wright K.M."/>
            <person name="Jenkins J."/>
            <person name="Shu S."/>
            <person name="Yuan Y."/>
            <person name="Wessler S.R."/>
            <person name="Schmutz J."/>
            <person name="Willis J.H."/>
            <person name="Rokhsar D.S."/>
        </authorList>
    </citation>
    <scope>NUCLEOTIDE SEQUENCE [LARGE SCALE GENOMIC DNA]</scope>
    <source>
        <strain evidence="2">cv. DUN x IM62</strain>
    </source>
</reference>
<dbReference type="PhylomeDB" id="A0A022QKW0"/>
<dbReference type="InterPro" id="IPR022251">
    <property type="entry name" value="DUF3774_wound-induced"/>
</dbReference>
<name>A0A022QKW0_ERYGU</name>
<dbReference type="Pfam" id="PF12609">
    <property type="entry name" value="DUF3774"/>
    <property type="match status" value="1"/>
</dbReference>
<dbReference type="AlphaFoldDB" id="A0A022QKW0"/>
<dbReference type="eggNOG" id="ENOG502S9J0">
    <property type="taxonomic scope" value="Eukaryota"/>
</dbReference>
<protein>
    <submittedName>
        <fullName evidence="1">Uncharacterized protein</fullName>
    </submittedName>
</protein>
<evidence type="ECO:0000313" key="1">
    <source>
        <dbReference type="EMBL" id="EYU27888.1"/>
    </source>
</evidence>
<organism evidence="1 2">
    <name type="scientific">Erythranthe guttata</name>
    <name type="common">Yellow monkey flower</name>
    <name type="synonym">Mimulus guttatus</name>
    <dbReference type="NCBI Taxonomy" id="4155"/>
    <lineage>
        <taxon>Eukaryota</taxon>
        <taxon>Viridiplantae</taxon>
        <taxon>Streptophyta</taxon>
        <taxon>Embryophyta</taxon>
        <taxon>Tracheophyta</taxon>
        <taxon>Spermatophyta</taxon>
        <taxon>Magnoliopsida</taxon>
        <taxon>eudicotyledons</taxon>
        <taxon>Gunneridae</taxon>
        <taxon>Pentapetalae</taxon>
        <taxon>asterids</taxon>
        <taxon>lamiids</taxon>
        <taxon>Lamiales</taxon>
        <taxon>Phrymaceae</taxon>
        <taxon>Erythranthe</taxon>
    </lineage>
</organism>
<gene>
    <name evidence="1" type="ORF">MIMGU_mgv1a018114mg</name>
</gene>